<dbReference type="EMBL" id="JWIN03000001">
    <property type="protein sequence ID" value="KAB1283356.1"/>
    <property type="molecule type" value="Genomic_DNA"/>
</dbReference>
<reference evidence="1 2" key="1">
    <citation type="journal article" date="2019" name="Mol. Ecol. Resour.">
        <title>Improving Illumina assemblies with Hi-C and long reads: an example with the North African dromedary.</title>
        <authorList>
            <person name="Elbers J.P."/>
            <person name="Rogers M.F."/>
            <person name="Perelman P.L."/>
            <person name="Proskuryakova A.A."/>
            <person name="Serdyukova N.A."/>
            <person name="Johnson W.E."/>
            <person name="Horin P."/>
            <person name="Corander J."/>
            <person name="Murphy D."/>
            <person name="Burger P.A."/>
        </authorList>
    </citation>
    <scope>NUCLEOTIDE SEQUENCE [LARGE SCALE GENOMIC DNA]</scope>
    <source>
        <strain evidence="1">Drom800</strain>
        <tissue evidence="1">Blood</tissue>
    </source>
</reference>
<evidence type="ECO:0000313" key="2">
    <source>
        <dbReference type="Proteomes" id="UP000299084"/>
    </source>
</evidence>
<protein>
    <submittedName>
        <fullName evidence="1">Thrombospondin-type laminin G domain and EAR repeat-containing protein</fullName>
    </submittedName>
</protein>
<keyword evidence="2" id="KW-1185">Reference proteome</keyword>
<comment type="caution">
    <text evidence="1">The sequence shown here is derived from an EMBL/GenBank/DDBJ whole genome shotgun (WGS) entry which is preliminary data.</text>
</comment>
<dbReference type="Proteomes" id="UP000299084">
    <property type="component" value="Unassembled WGS sequence"/>
</dbReference>
<name>A0A5N4EK51_CAMDR</name>
<feature type="non-terminal residue" evidence="1">
    <location>
        <position position="1"/>
    </location>
</feature>
<evidence type="ECO:0000313" key="1">
    <source>
        <dbReference type="EMBL" id="KAB1283356.1"/>
    </source>
</evidence>
<sequence length="320" mass="35136">KKEYLLTVMAEGMADGALPATLSVQGAQFFIGSGRRTKGLFTERQTILPSEGSTVAVLNTRLDGAIDDRKNQAMKVTLGPRPPCTEAGGASFGLTRAARAWTVVQDEWVSVVSRSRQARGRDNHNIDSVIYKWNRDPPVEANQTIATRAPRLGFFTVGPYAFLAVAKPSTARPQRLQSRCTCGWPAASALQSSWWEAVPPWALHRPGARAVAGRRLAPQTGRFSTSERGSFSLSRTDQIRRGNAKCKTGSYVINSDSRAVSTINFPTEKDTGAWTGSSSRWEEDYFLVVANSSMELPFGKQYYLQMRVARMLAGDAVCRH</sequence>
<organism evidence="1 2">
    <name type="scientific">Camelus dromedarius</name>
    <name type="common">Dromedary</name>
    <name type="synonym">Arabian camel</name>
    <dbReference type="NCBI Taxonomy" id="9838"/>
    <lineage>
        <taxon>Eukaryota</taxon>
        <taxon>Metazoa</taxon>
        <taxon>Chordata</taxon>
        <taxon>Craniata</taxon>
        <taxon>Vertebrata</taxon>
        <taxon>Euteleostomi</taxon>
        <taxon>Mammalia</taxon>
        <taxon>Eutheria</taxon>
        <taxon>Laurasiatheria</taxon>
        <taxon>Artiodactyla</taxon>
        <taxon>Tylopoda</taxon>
        <taxon>Camelidae</taxon>
        <taxon>Camelus</taxon>
    </lineage>
</organism>
<gene>
    <name evidence="1" type="ORF">Cadr_000001237</name>
</gene>
<accession>A0A5N4EK51</accession>
<proteinExistence type="predicted"/>
<dbReference type="AlphaFoldDB" id="A0A5N4EK51"/>